<organism evidence="1 2">
    <name type="scientific">Branchiostoma lanceolatum</name>
    <name type="common">Common lancelet</name>
    <name type="synonym">Amphioxus lanceolatum</name>
    <dbReference type="NCBI Taxonomy" id="7740"/>
    <lineage>
        <taxon>Eukaryota</taxon>
        <taxon>Metazoa</taxon>
        <taxon>Chordata</taxon>
        <taxon>Cephalochordata</taxon>
        <taxon>Leptocardii</taxon>
        <taxon>Amphioxiformes</taxon>
        <taxon>Branchiostomatidae</taxon>
        <taxon>Branchiostoma</taxon>
    </lineage>
</organism>
<dbReference type="Proteomes" id="UP000838412">
    <property type="component" value="Chromosome 18"/>
</dbReference>
<sequence>MITSWKRKAKRNSCNKVGELAPQAVQLFVRELKPQLQFLSKKEQQIKNPYPSYKGTLIQKYKRNGDPRIKVFRTANLGSWNEDDAAVTVYSFKSTPPGNGTYVVLQFEASEMYFASKEDRPGILVLEEPGEFDPENAEDITTTADRRVFLMKPHGTDVVFASCVASQQKPGDKSKAQVITVRRNKNSAAVFRLEGKGPALASQWFQLEEVSAEGDSEQS</sequence>
<protein>
    <submittedName>
        <fullName evidence="1">Hypp8943 protein</fullName>
    </submittedName>
</protein>
<dbReference type="EMBL" id="OV696703">
    <property type="protein sequence ID" value="CAH1250917.1"/>
    <property type="molecule type" value="Genomic_DNA"/>
</dbReference>
<reference evidence="1" key="1">
    <citation type="submission" date="2022-01" db="EMBL/GenBank/DDBJ databases">
        <authorList>
            <person name="Braso-Vives M."/>
        </authorList>
    </citation>
    <scope>NUCLEOTIDE SEQUENCE</scope>
</reference>
<keyword evidence="2" id="KW-1185">Reference proteome</keyword>
<proteinExistence type="predicted"/>
<dbReference type="AlphaFoldDB" id="A0A8K0EH88"/>
<evidence type="ECO:0000313" key="2">
    <source>
        <dbReference type="Proteomes" id="UP000838412"/>
    </source>
</evidence>
<dbReference type="OrthoDB" id="10002577at2759"/>
<gene>
    <name evidence="1" type="primary">Hypp8943</name>
    <name evidence="1" type="ORF">BLAG_LOCUS11475</name>
</gene>
<evidence type="ECO:0000313" key="1">
    <source>
        <dbReference type="EMBL" id="CAH1250917.1"/>
    </source>
</evidence>
<name>A0A8K0EH88_BRALA</name>
<accession>A0A8K0EH88</accession>